<dbReference type="AlphaFoldDB" id="Q16LV0"/>
<accession>Q16LV0</accession>
<evidence type="ECO:0000313" key="3">
    <source>
        <dbReference type="Proteomes" id="UP000682892"/>
    </source>
</evidence>
<name>Q16LV0_AEDAE</name>
<feature type="compositionally biased region" description="Polar residues" evidence="1">
    <location>
        <begin position="106"/>
        <end position="121"/>
    </location>
</feature>
<dbReference type="EMBL" id="CH477890">
    <property type="protein sequence ID" value="EAT35299.1"/>
    <property type="molecule type" value="Genomic_DNA"/>
</dbReference>
<gene>
    <name evidence="2" type="ORF">AaeL_AAEL012516</name>
</gene>
<feature type="region of interest" description="Disordered" evidence="1">
    <location>
        <begin position="102"/>
        <end position="130"/>
    </location>
</feature>
<dbReference type="PaxDb" id="7159-AAEL012516-PA"/>
<proteinExistence type="predicted"/>
<evidence type="ECO:0000313" key="2">
    <source>
        <dbReference type="EMBL" id="EAT35299.1"/>
    </source>
</evidence>
<organism evidence="2 3">
    <name type="scientific">Aedes aegypti</name>
    <name type="common">Yellowfever mosquito</name>
    <name type="synonym">Culex aegypti</name>
    <dbReference type="NCBI Taxonomy" id="7159"/>
    <lineage>
        <taxon>Eukaryota</taxon>
        <taxon>Metazoa</taxon>
        <taxon>Ecdysozoa</taxon>
        <taxon>Arthropoda</taxon>
        <taxon>Hexapoda</taxon>
        <taxon>Insecta</taxon>
        <taxon>Pterygota</taxon>
        <taxon>Neoptera</taxon>
        <taxon>Endopterygota</taxon>
        <taxon>Diptera</taxon>
        <taxon>Nematocera</taxon>
        <taxon>Culicoidea</taxon>
        <taxon>Culicidae</taxon>
        <taxon>Culicinae</taxon>
        <taxon>Aedini</taxon>
        <taxon>Aedes</taxon>
        <taxon>Stegomyia</taxon>
    </lineage>
</organism>
<reference evidence="2" key="2">
    <citation type="journal article" date="2007" name="Science">
        <title>Genome sequence of Aedes aegypti, a major arbovirus vector.</title>
        <authorList>
            <person name="Nene V."/>
            <person name="Wortman J.R."/>
            <person name="Lawson D."/>
            <person name="Haas B."/>
            <person name="Kodira C."/>
            <person name="Tu Z.J."/>
            <person name="Loftus B."/>
            <person name="Xi Z."/>
            <person name="Megy K."/>
            <person name="Grabherr M."/>
            <person name="Ren Q."/>
            <person name="Zdobnov E.M."/>
            <person name="Lobo N.F."/>
            <person name="Campbell K.S."/>
            <person name="Brown S.E."/>
            <person name="Bonaldo M.F."/>
            <person name="Zhu J."/>
            <person name="Sinkins S.P."/>
            <person name="Hogenkamp D.G."/>
            <person name="Amedeo P."/>
            <person name="Arensburger P."/>
            <person name="Atkinson P.W."/>
            <person name="Bidwell S."/>
            <person name="Biedler J."/>
            <person name="Birney E."/>
            <person name="Bruggner R.V."/>
            <person name="Costas J."/>
            <person name="Coy M.R."/>
            <person name="Crabtree J."/>
            <person name="Crawford M."/>
            <person name="Debruyn B."/>
            <person name="Decaprio D."/>
            <person name="Eiglmeier K."/>
            <person name="Eisenstadt E."/>
            <person name="El-Dorry H."/>
            <person name="Gelbart W.M."/>
            <person name="Gomes S.L."/>
            <person name="Hammond M."/>
            <person name="Hannick L.I."/>
            <person name="Hogan J.R."/>
            <person name="Holmes M.H."/>
            <person name="Jaffe D."/>
            <person name="Johnston J.S."/>
            <person name="Kennedy R.C."/>
            <person name="Koo H."/>
            <person name="Kravitz S."/>
            <person name="Kriventseva E.V."/>
            <person name="Kulp D."/>
            <person name="Labutti K."/>
            <person name="Lee E."/>
            <person name="Li S."/>
            <person name="Lovin D.D."/>
            <person name="Mao C."/>
            <person name="Mauceli E."/>
            <person name="Menck C.F."/>
            <person name="Miller J.R."/>
            <person name="Montgomery P."/>
            <person name="Mori A."/>
            <person name="Nascimento A.L."/>
            <person name="Naveira H.F."/>
            <person name="Nusbaum C."/>
            <person name="O'leary S."/>
            <person name="Orvis J."/>
            <person name="Pertea M."/>
            <person name="Quesneville H."/>
            <person name="Reidenbach K.R."/>
            <person name="Rogers Y.H."/>
            <person name="Roth C.W."/>
            <person name="Schneider J.R."/>
            <person name="Schatz M."/>
            <person name="Shumway M."/>
            <person name="Stanke M."/>
            <person name="Stinson E.O."/>
            <person name="Tubio J.M."/>
            <person name="Vanzee J.P."/>
            <person name="Verjovski-Almeida S."/>
            <person name="Werner D."/>
            <person name="White O."/>
            <person name="Wyder S."/>
            <person name="Zeng Q."/>
            <person name="Zhao Q."/>
            <person name="Zhao Y."/>
            <person name="Hill C.A."/>
            <person name="Raikhel A.S."/>
            <person name="Soares M.B."/>
            <person name="Knudson D.L."/>
            <person name="Lee N.H."/>
            <person name="Galagan J."/>
            <person name="Salzberg S.L."/>
            <person name="Paulsen I.T."/>
            <person name="Dimopoulos G."/>
            <person name="Collins F.H."/>
            <person name="Birren B."/>
            <person name="Fraser-Liggett C.M."/>
            <person name="Severson D.W."/>
        </authorList>
    </citation>
    <scope>NUCLEOTIDE SEQUENCE [LARGE SCALE GENOMIC DNA]</scope>
    <source>
        <strain evidence="2">Liverpool</strain>
    </source>
</reference>
<dbReference type="HOGENOM" id="CLU_1939827_0_0_1"/>
<reference evidence="2" key="3">
    <citation type="submission" date="2012-09" db="EMBL/GenBank/DDBJ databases">
        <authorList>
            <consortium name="VectorBase"/>
        </authorList>
    </citation>
    <scope>NUCLEOTIDE SEQUENCE</scope>
    <source>
        <strain evidence="2">Liverpool</strain>
    </source>
</reference>
<dbReference type="Proteomes" id="UP000682892">
    <property type="component" value="Unassembled WGS sequence"/>
</dbReference>
<sequence>MTRLTDWNWKEENQTILALSTESQVSVVASHSIGQTIKPNHLHTVPSGGNLYPPLRVGVGLVASGIGTHTVLPLEPHGTKTNSKSDSSPYLCVIIIIGAKKTKTTPVRQSQSSRPAQSTSRRVAYNSECE</sequence>
<reference evidence="2" key="1">
    <citation type="submission" date="2005-10" db="EMBL/GenBank/DDBJ databases">
        <authorList>
            <person name="Loftus B.J."/>
            <person name="Nene V.M."/>
            <person name="Hannick L.I."/>
            <person name="Bidwell S."/>
            <person name="Haas B."/>
            <person name="Amedeo P."/>
            <person name="Orvis J."/>
            <person name="Wortman J.R."/>
            <person name="White O.R."/>
            <person name="Salzberg S."/>
            <person name="Shumway M."/>
            <person name="Koo H."/>
            <person name="Zhao Y."/>
            <person name="Holmes M."/>
            <person name="Miller J."/>
            <person name="Schatz M."/>
            <person name="Pop M."/>
            <person name="Pai G."/>
            <person name="Utterback T."/>
            <person name="Rogers Y.-H."/>
            <person name="Kravitz S."/>
            <person name="Fraser C.M."/>
        </authorList>
    </citation>
    <scope>NUCLEOTIDE SEQUENCE</scope>
    <source>
        <strain evidence="2">Liverpool</strain>
    </source>
</reference>
<evidence type="ECO:0000256" key="1">
    <source>
        <dbReference type="SAM" id="MobiDB-lite"/>
    </source>
</evidence>
<protein>
    <submittedName>
        <fullName evidence="2">AAEL012516-PA</fullName>
    </submittedName>
</protein>